<keyword evidence="7 11" id="KW-1133">Transmembrane helix</keyword>
<evidence type="ECO:0000256" key="7">
    <source>
        <dbReference type="ARBA" id="ARBA00022989"/>
    </source>
</evidence>
<dbReference type="GO" id="GO:0005774">
    <property type="term" value="C:vacuolar membrane"/>
    <property type="evidence" value="ECO:0007669"/>
    <property type="project" value="TreeGrafter"/>
</dbReference>
<keyword evidence="13" id="KW-1185">Reference proteome</keyword>
<dbReference type="Gene3D" id="1.20.1280.290">
    <property type="match status" value="2"/>
</dbReference>
<dbReference type="SMART" id="SM00679">
    <property type="entry name" value="CTNS"/>
    <property type="match status" value="2"/>
</dbReference>
<keyword evidence="6" id="KW-0769">Symport</keyword>
<evidence type="ECO:0000256" key="1">
    <source>
        <dbReference type="ARBA" id="ARBA00004155"/>
    </source>
</evidence>
<reference evidence="12" key="1">
    <citation type="submission" date="2022-11" db="EMBL/GenBank/DDBJ databases">
        <authorList>
            <person name="Petersen C."/>
        </authorList>
    </citation>
    <scope>NUCLEOTIDE SEQUENCE</scope>
    <source>
        <strain evidence="12">IBT 21917</strain>
    </source>
</reference>
<dbReference type="PANTHER" id="PTHR13131">
    <property type="entry name" value="CYSTINOSIN"/>
    <property type="match status" value="1"/>
</dbReference>
<feature type="transmembrane region" description="Helical" evidence="11">
    <location>
        <begin position="39"/>
        <end position="63"/>
    </location>
</feature>
<keyword evidence="9" id="KW-0458">Lysosome</keyword>
<evidence type="ECO:0000313" key="13">
    <source>
        <dbReference type="Proteomes" id="UP001146351"/>
    </source>
</evidence>
<comment type="subcellular location">
    <subcellularLocation>
        <location evidence="1">Lysosome membrane</location>
        <topology evidence="1">Multi-pass membrane protein</topology>
    </subcellularLocation>
</comment>
<protein>
    <recommendedName>
        <fullName evidence="14">Cystinosin</fullName>
    </recommendedName>
</protein>
<dbReference type="Proteomes" id="UP001146351">
    <property type="component" value="Unassembled WGS sequence"/>
</dbReference>
<name>A0A9W9ILC3_9EURO</name>
<dbReference type="InterPro" id="IPR005282">
    <property type="entry name" value="LC_transporter"/>
</dbReference>
<dbReference type="FunFam" id="1.20.1280.290:FF:000016">
    <property type="entry name" value="Cystinosin homolog"/>
    <property type="match status" value="1"/>
</dbReference>
<evidence type="ECO:0000313" key="12">
    <source>
        <dbReference type="EMBL" id="KAJ5179145.1"/>
    </source>
</evidence>
<comment type="caution">
    <text evidence="12">The sequence shown here is derived from an EMBL/GenBank/DDBJ whole genome shotgun (WGS) entry which is preliminary data.</text>
</comment>
<gene>
    <name evidence="12" type="ORF">N7492_002355</name>
</gene>
<feature type="transmembrane region" description="Helical" evidence="11">
    <location>
        <begin position="124"/>
        <end position="143"/>
    </location>
</feature>
<evidence type="ECO:0000256" key="10">
    <source>
        <dbReference type="ARBA" id="ARBA00048473"/>
    </source>
</evidence>
<dbReference type="EMBL" id="JAPQKO010000002">
    <property type="protein sequence ID" value="KAJ5179145.1"/>
    <property type="molecule type" value="Genomic_DNA"/>
</dbReference>
<evidence type="ECO:0000256" key="11">
    <source>
        <dbReference type="SAM" id="Phobius"/>
    </source>
</evidence>
<feature type="transmembrane region" description="Helical" evidence="11">
    <location>
        <begin position="191"/>
        <end position="213"/>
    </location>
</feature>
<dbReference type="GO" id="GO:0015293">
    <property type="term" value="F:symporter activity"/>
    <property type="evidence" value="ECO:0007669"/>
    <property type="project" value="UniProtKB-KW"/>
</dbReference>
<keyword evidence="3" id="KW-0813">Transport</keyword>
<organism evidence="12 13">
    <name type="scientific">Penicillium capsulatum</name>
    <dbReference type="NCBI Taxonomy" id="69766"/>
    <lineage>
        <taxon>Eukaryota</taxon>
        <taxon>Fungi</taxon>
        <taxon>Dikarya</taxon>
        <taxon>Ascomycota</taxon>
        <taxon>Pezizomycotina</taxon>
        <taxon>Eurotiomycetes</taxon>
        <taxon>Eurotiomycetidae</taxon>
        <taxon>Eurotiales</taxon>
        <taxon>Aspergillaceae</taxon>
        <taxon>Penicillium</taxon>
    </lineage>
</organism>
<evidence type="ECO:0000256" key="9">
    <source>
        <dbReference type="ARBA" id="ARBA00023228"/>
    </source>
</evidence>
<dbReference type="GO" id="GO:0000324">
    <property type="term" value="C:fungal-type vacuole"/>
    <property type="evidence" value="ECO:0007669"/>
    <property type="project" value="TreeGrafter"/>
</dbReference>
<evidence type="ECO:0000256" key="2">
    <source>
        <dbReference type="ARBA" id="ARBA00006855"/>
    </source>
</evidence>
<proteinExistence type="inferred from homology"/>
<evidence type="ECO:0000256" key="6">
    <source>
        <dbReference type="ARBA" id="ARBA00022847"/>
    </source>
</evidence>
<dbReference type="PANTHER" id="PTHR13131:SF5">
    <property type="entry name" value="CYSTINOSIN"/>
    <property type="match status" value="1"/>
</dbReference>
<comment type="similarity">
    <text evidence="2">Belongs to the cystinosin family.</text>
</comment>
<comment type="catalytic activity">
    <reaction evidence="10">
        <text>L-cystine(out) + H(+)(out) = L-cystine(in) + H(+)(in)</text>
        <dbReference type="Rhea" id="RHEA:66172"/>
        <dbReference type="ChEBI" id="CHEBI:15378"/>
        <dbReference type="ChEBI" id="CHEBI:35491"/>
    </reaction>
    <physiologicalReaction direction="left-to-right" evidence="10">
        <dbReference type="Rhea" id="RHEA:66173"/>
    </physiologicalReaction>
</comment>
<dbReference type="InterPro" id="IPR006603">
    <property type="entry name" value="PQ-loop_rpt"/>
</dbReference>
<evidence type="ECO:0000256" key="3">
    <source>
        <dbReference type="ARBA" id="ARBA00022448"/>
    </source>
</evidence>
<keyword evidence="8 11" id="KW-0472">Membrane</keyword>
<feature type="transmembrane region" description="Helical" evidence="11">
    <location>
        <begin position="155"/>
        <end position="179"/>
    </location>
</feature>
<evidence type="ECO:0000256" key="4">
    <source>
        <dbReference type="ARBA" id="ARBA00022692"/>
    </source>
</evidence>
<accession>A0A9W9ILC3</accession>
<reference evidence="12" key="2">
    <citation type="journal article" date="2023" name="IMA Fungus">
        <title>Comparative genomic study of the Penicillium genus elucidates a diverse pangenome and 15 lateral gene transfer events.</title>
        <authorList>
            <person name="Petersen C."/>
            <person name="Sorensen T."/>
            <person name="Nielsen M.R."/>
            <person name="Sondergaard T.E."/>
            <person name="Sorensen J.L."/>
            <person name="Fitzpatrick D.A."/>
            <person name="Frisvad J.C."/>
            <person name="Nielsen K.L."/>
        </authorList>
    </citation>
    <scope>NUCLEOTIDE SEQUENCE</scope>
    <source>
        <strain evidence="12">IBT 21917</strain>
    </source>
</reference>
<feature type="transmembrane region" description="Helical" evidence="11">
    <location>
        <begin position="83"/>
        <end position="103"/>
    </location>
</feature>
<sequence>MSSSQSEIFVRAFSRTLSWSASFYPQPISNFRRGSTAGLAIDFPTINFLGFICYSVYTCAFVYSPVIRSQYAARNPTAGEPTVRFNDVAFAVHAMCMAGLIYTQFWPQIWGLRVSRTQRISKPMAGLFWGSIMAPVIILWTVLARSPDGGNDPSSWAWIDVIYAFSYIKLVITVVKYVPQAWLNYKRQSTLGWNINQILLDLAGGVLSLVQVVLDSSLQSDWSGITGNPVKFLLGNITIFFDMIFVVQHYILYRNPEGKKLPDEGLTRPLLADSYSYRSNGRHV</sequence>
<keyword evidence="5" id="KW-0677">Repeat</keyword>
<dbReference type="AlphaFoldDB" id="A0A9W9ILC3"/>
<dbReference type="GO" id="GO:0015184">
    <property type="term" value="F:L-cystine transmembrane transporter activity"/>
    <property type="evidence" value="ECO:0007669"/>
    <property type="project" value="TreeGrafter"/>
</dbReference>
<evidence type="ECO:0000256" key="5">
    <source>
        <dbReference type="ARBA" id="ARBA00022737"/>
    </source>
</evidence>
<keyword evidence="4 11" id="KW-0812">Transmembrane</keyword>
<dbReference type="Pfam" id="PF04193">
    <property type="entry name" value="PQ-loop"/>
    <property type="match status" value="2"/>
</dbReference>
<evidence type="ECO:0008006" key="14">
    <source>
        <dbReference type="Google" id="ProtNLM"/>
    </source>
</evidence>
<feature type="transmembrane region" description="Helical" evidence="11">
    <location>
        <begin position="233"/>
        <end position="253"/>
    </location>
</feature>
<dbReference type="OrthoDB" id="75720at2759"/>
<evidence type="ECO:0000256" key="8">
    <source>
        <dbReference type="ARBA" id="ARBA00023136"/>
    </source>
</evidence>